<dbReference type="SUPFAM" id="SSF55729">
    <property type="entry name" value="Acyl-CoA N-acyltransferases (Nat)"/>
    <property type="match status" value="1"/>
</dbReference>
<sequence>MAVRLAKASDLAATSRIAFRGFSLSPWNAFYRPFASTYPQDVEKSYLREQQEALGDENKLFTVVEIQAEAENSQQVVVGFAIWNYAPQQERKSETVAIDLADEKDRSVDPYRASILFSAKEAAVKKCLDGHMVLDKMAVDPEHFRKGYGTLLCRHGMEMGRQDKVPVGVIAAKFGMKLYEYLGYSNVVQVSFTCGRPGEDASVDFWVQKWNPKDN</sequence>
<dbReference type="InterPro" id="IPR016181">
    <property type="entry name" value="Acyl_CoA_acyltransferase"/>
</dbReference>
<evidence type="ECO:0000259" key="1">
    <source>
        <dbReference type="PROSITE" id="PS51186"/>
    </source>
</evidence>
<gene>
    <name evidence="2" type="ORF">Forpi1262_v018305</name>
</gene>
<dbReference type="Proteomes" id="UP000693942">
    <property type="component" value="Unassembled WGS sequence"/>
</dbReference>
<dbReference type="Gene3D" id="3.40.630.30">
    <property type="match status" value="1"/>
</dbReference>
<feature type="domain" description="N-acetyltransferase" evidence="1">
    <location>
        <begin position="17"/>
        <end position="212"/>
    </location>
</feature>
<accession>A0A8J5TQA9</accession>
<proteinExistence type="predicted"/>
<dbReference type="EMBL" id="JAELUR010000032">
    <property type="protein sequence ID" value="KAG7405753.1"/>
    <property type="molecule type" value="Genomic_DNA"/>
</dbReference>
<dbReference type="InterPro" id="IPR052523">
    <property type="entry name" value="Trichothecene_AcTrans"/>
</dbReference>
<dbReference type="AlphaFoldDB" id="A0A8J5TQA9"/>
<dbReference type="Pfam" id="PF00583">
    <property type="entry name" value="Acetyltransf_1"/>
    <property type="match status" value="1"/>
</dbReference>
<dbReference type="PANTHER" id="PTHR42791">
    <property type="entry name" value="GNAT FAMILY ACETYLTRANSFERASE"/>
    <property type="match status" value="1"/>
</dbReference>
<evidence type="ECO:0000313" key="3">
    <source>
        <dbReference type="Proteomes" id="UP000693942"/>
    </source>
</evidence>
<evidence type="ECO:0000313" key="2">
    <source>
        <dbReference type="EMBL" id="KAG7405753.1"/>
    </source>
</evidence>
<organism evidence="2 3">
    <name type="scientific">Fusarium oxysporum f. sp. raphani</name>
    <dbReference type="NCBI Taxonomy" id="96318"/>
    <lineage>
        <taxon>Eukaryota</taxon>
        <taxon>Fungi</taxon>
        <taxon>Dikarya</taxon>
        <taxon>Ascomycota</taxon>
        <taxon>Pezizomycotina</taxon>
        <taxon>Sordariomycetes</taxon>
        <taxon>Hypocreomycetidae</taxon>
        <taxon>Hypocreales</taxon>
        <taxon>Nectriaceae</taxon>
        <taxon>Fusarium</taxon>
        <taxon>Fusarium oxysporum species complex</taxon>
    </lineage>
</organism>
<dbReference type="InterPro" id="IPR000182">
    <property type="entry name" value="GNAT_dom"/>
</dbReference>
<comment type="caution">
    <text evidence="2">The sequence shown here is derived from an EMBL/GenBank/DDBJ whole genome shotgun (WGS) entry which is preliminary data.</text>
</comment>
<dbReference type="GO" id="GO:0016747">
    <property type="term" value="F:acyltransferase activity, transferring groups other than amino-acyl groups"/>
    <property type="evidence" value="ECO:0007669"/>
    <property type="project" value="InterPro"/>
</dbReference>
<dbReference type="CDD" id="cd04301">
    <property type="entry name" value="NAT_SF"/>
    <property type="match status" value="1"/>
</dbReference>
<dbReference type="PANTHER" id="PTHR42791:SF2">
    <property type="entry name" value="N-ACETYLTRANSFERASE DOMAIN-CONTAINING PROTEIN"/>
    <property type="match status" value="1"/>
</dbReference>
<protein>
    <submittedName>
        <fullName evidence="2">Acetyltransferase</fullName>
    </submittedName>
</protein>
<name>A0A8J5TQA9_FUSOX</name>
<dbReference type="PROSITE" id="PS51186">
    <property type="entry name" value="GNAT"/>
    <property type="match status" value="1"/>
</dbReference>
<reference evidence="2" key="1">
    <citation type="submission" date="2021-04" db="EMBL/GenBank/DDBJ databases">
        <title>First draft genome resource for Brassicaceae pathogens Fusarium oxysporum f. sp. raphani and Fusarium oxysporum f. sp. rapae.</title>
        <authorList>
            <person name="Asai S."/>
        </authorList>
    </citation>
    <scope>NUCLEOTIDE SEQUENCE</scope>
    <source>
        <strain evidence="2">Tf1262</strain>
    </source>
</reference>